<comment type="similarity">
    <text evidence="11">Belongs to the tetrahydrofolate dehydrogenase/cyclohydrolase family.</text>
</comment>
<keyword evidence="9 11" id="KW-0486">Methionine biosynthesis</keyword>
<keyword evidence="4 11" id="KW-0658">Purine biosynthesis</keyword>
<comment type="pathway">
    <text evidence="1 11">One-carbon metabolism; tetrahydrofolate interconversion.</text>
</comment>
<evidence type="ECO:0000256" key="1">
    <source>
        <dbReference type="ARBA" id="ARBA00004777"/>
    </source>
</evidence>
<keyword evidence="5 11" id="KW-0378">Hydrolase</keyword>
<comment type="subunit">
    <text evidence="11">Homodimer.</text>
</comment>
<evidence type="ECO:0000259" key="12">
    <source>
        <dbReference type="Pfam" id="PF00763"/>
    </source>
</evidence>
<protein>
    <recommendedName>
        <fullName evidence="11">Bifunctional protein FolD</fullName>
    </recommendedName>
    <domain>
        <recommendedName>
            <fullName evidence="11">Methylenetetrahydrofolate dehydrogenase</fullName>
            <ecNumber evidence="11">1.5.1.5</ecNumber>
        </recommendedName>
    </domain>
    <domain>
        <recommendedName>
            <fullName evidence="11">Methenyltetrahydrofolate cyclohydrolase</fullName>
            <ecNumber evidence="11">3.5.4.9</ecNumber>
        </recommendedName>
    </domain>
</protein>
<dbReference type="InterPro" id="IPR046346">
    <property type="entry name" value="Aminoacid_DH-like_N_sf"/>
</dbReference>
<keyword evidence="10 11" id="KW-0511">Multifunctional enzyme</keyword>
<feature type="binding site" evidence="11">
    <location>
        <begin position="177"/>
        <end position="179"/>
    </location>
    <ligand>
        <name>NADP(+)</name>
        <dbReference type="ChEBI" id="CHEBI:58349"/>
    </ligand>
</feature>
<keyword evidence="2 11" id="KW-0554">One-carbon metabolism</keyword>
<comment type="caution">
    <text evidence="14">The sequence shown here is derived from an EMBL/GenBank/DDBJ whole genome shotgun (WGS) entry which is preliminary data.</text>
</comment>
<dbReference type="Proteomes" id="UP000617979">
    <property type="component" value="Unassembled WGS sequence"/>
</dbReference>
<comment type="function">
    <text evidence="11">Catalyzes the oxidation of 5,10-methylenetetrahydrofolate to 5,10-methenyltetrahydrofolate and then the hydrolysis of 5,10-methenyltetrahydrofolate to 10-formyltetrahydrofolate.</text>
</comment>
<evidence type="ECO:0000256" key="9">
    <source>
        <dbReference type="ARBA" id="ARBA00023167"/>
    </source>
</evidence>
<dbReference type="EC" id="3.5.4.9" evidence="11"/>
<dbReference type="PANTHER" id="PTHR48099">
    <property type="entry name" value="C-1-TETRAHYDROFOLATE SYNTHASE, CYTOPLASMIC-RELATED"/>
    <property type="match status" value="1"/>
</dbReference>
<keyword evidence="6 11" id="KW-0521">NADP</keyword>
<name>A0ABQ1GA49_9BACL</name>
<keyword evidence="8 11" id="KW-0368">Histidine biosynthesis</keyword>
<evidence type="ECO:0000256" key="6">
    <source>
        <dbReference type="ARBA" id="ARBA00022857"/>
    </source>
</evidence>
<dbReference type="Gene3D" id="3.40.50.10860">
    <property type="entry name" value="Leucine Dehydrogenase, chain A, domain 1"/>
    <property type="match status" value="1"/>
</dbReference>
<evidence type="ECO:0000256" key="7">
    <source>
        <dbReference type="ARBA" id="ARBA00023002"/>
    </source>
</evidence>
<evidence type="ECO:0000256" key="4">
    <source>
        <dbReference type="ARBA" id="ARBA00022755"/>
    </source>
</evidence>
<comment type="catalytic activity">
    <reaction evidence="11">
        <text>(6R)-5,10-methylene-5,6,7,8-tetrahydrofolate + NADP(+) = (6R)-5,10-methenyltetrahydrofolate + NADPH</text>
        <dbReference type="Rhea" id="RHEA:22812"/>
        <dbReference type="ChEBI" id="CHEBI:15636"/>
        <dbReference type="ChEBI" id="CHEBI:57455"/>
        <dbReference type="ChEBI" id="CHEBI:57783"/>
        <dbReference type="ChEBI" id="CHEBI:58349"/>
        <dbReference type="EC" id="1.5.1.5"/>
    </reaction>
</comment>
<dbReference type="Pfam" id="PF02882">
    <property type="entry name" value="THF_DHG_CYH_C"/>
    <property type="match status" value="1"/>
</dbReference>
<dbReference type="PANTHER" id="PTHR48099:SF5">
    <property type="entry name" value="C-1-TETRAHYDROFOLATE SYNTHASE, CYTOPLASMIC"/>
    <property type="match status" value="1"/>
</dbReference>
<proteinExistence type="inferred from homology"/>
<dbReference type="NCBIfam" id="NF010783">
    <property type="entry name" value="PRK14186.1"/>
    <property type="match status" value="1"/>
</dbReference>
<keyword evidence="15" id="KW-1185">Reference proteome</keyword>
<gene>
    <name evidence="11 14" type="primary">folD</name>
    <name evidence="14" type="ORF">GCM10007416_10800</name>
</gene>
<comment type="caution">
    <text evidence="11">Lacks conserved residue(s) required for the propagation of feature annotation.</text>
</comment>
<dbReference type="CDD" id="cd01080">
    <property type="entry name" value="NAD_bind_m-THF_DH_Cyclohyd"/>
    <property type="match status" value="1"/>
</dbReference>
<comment type="catalytic activity">
    <reaction evidence="11">
        <text>(6R)-5,10-methenyltetrahydrofolate + H2O = (6R)-10-formyltetrahydrofolate + H(+)</text>
        <dbReference type="Rhea" id="RHEA:23700"/>
        <dbReference type="ChEBI" id="CHEBI:15377"/>
        <dbReference type="ChEBI" id="CHEBI:15378"/>
        <dbReference type="ChEBI" id="CHEBI:57455"/>
        <dbReference type="ChEBI" id="CHEBI:195366"/>
        <dbReference type="EC" id="3.5.4.9"/>
    </reaction>
</comment>
<dbReference type="InterPro" id="IPR020631">
    <property type="entry name" value="THF_DH/CycHdrlase_NAD-bd_dom"/>
</dbReference>
<dbReference type="SUPFAM" id="SSF53223">
    <property type="entry name" value="Aminoacid dehydrogenase-like, N-terminal domain"/>
    <property type="match status" value="1"/>
</dbReference>
<feature type="domain" description="Tetrahydrofolate dehydrogenase/cyclohydrolase NAD(P)-binding" evidence="13">
    <location>
        <begin position="151"/>
        <end position="291"/>
    </location>
</feature>
<evidence type="ECO:0000256" key="2">
    <source>
        <dbReference type="ARBA" id="ARBA00022563"/>
    </source>
</evidence>
<evidence type="ECO:0000256" key="3">
    <source>
        <dbReference type="ARBA" id="ARBA00022605"/>
    </source>
</evidence>
<keyword evidence="7 11" id="KW-0560">Oxidoreductase</keyword>
<feature type="domain" description="Tetrahydrofolate dehydrogenase/cyclohydrolase catalytic" evidence="12">
    <location>
        <begin position="17"/>
        <end position="132"/>
    </location>
</feature>
<evidence type="ECO:0000256" key="8">
    <source>
        <dbReference type="ARBA" id="ARBA00023102"/>
    </source>
</evidence>
<dbReference type="PROSITE" id="PS00766">
    <property type="entry name" value="THF_DHG_CYH_1"/>
    <property type="match status" value="1"/>
</dbReference>
<evidence type="ECO:0000256" key="11">
    <source>
        <dbReference type="HAMAP-Rule" id="MF_01576"/>
    </source>
</evidence>
<evidence type="ECO:0000259" key="13">
    <source>
        <dbReference type="Pfam" id="PF02882"/>
    </source>
</evidence>
<evidence type="ECO:0000313" key="15">
    <source>
        <dbReference type="Proteomes" id="UP000617979"/>
    </source>
</evidence>
<dbReference type="NCBIfam" id="NF008058">
    <property type="entry name" value="PRK10792.1"/>
    <property type="match status" value="1"/>
</dbReference>
<dbReference type="PRINTS" id="PR00085">
    <property type="entry name" value="THFDHDRGNASE"/>
</dbReference>
<dbReference type="EC" id="1.5.1.5" evidence="11"/>
<evidence type="ECO:0000256" key="10">
    <source>
        <dbReference type="ARBA" id="ARBA00023268"/>
    </source>
</evidence>
<dbReference type="InterPro" id="IPR020630">
    <property type="entry name" value="THF_DH/CycHdrlase_cat_dom"/>
</dbReference>
<dbReference type="InterPro" id="IPR000672">
    <property type="entry name" value="THF_DH/CycHdrlase"/>
</dbReference>
<evidence type="ECO:0000313" key="14">
    <source>
        <dbReference type="EMBL" id="GGA39682.1"/>
    </source>
</evidence>
<accession>A0ABQ1GA49</accession>
<dbReference type="HAMAP" id="MF_01576">
    <property type="entry name" value="THF_DHG_CYH"/>
    <property type="match status" value="1"/>
</dbReference>
<dbReference type="SUPFAM" id="SSF51735">
    <property type="entry name" value="NAD(P)-binding Rossmann-fold domains"/>
    <property type="match status" value="1"/>
</dbReference>
<organism evidence="14 15">
    <name type="scientific">Kroppenstedtia guangzhouensis</name>
    <dbReference type="NCBI Taxonomy" id="1274356"/>
    <lineage>
        <taxon>Bacteria</taxon>
        <taxon>Bacillati</taxon>
        <taxon>Bacillota</taxon>
        <taxon>Bacilli</taxon>
        <taxon>Bacillales</taxon>
        <taxon>Thermoactinomycetaceae</taxon>
        <taxon>Kroppenstedtia</taxon>
    </lineage>
</organism>
<dbReference type="Pfam" id="PF00763">
    <property type="entry name" value="THF_DHG_CYH"/>
    <property type="match status" value="1"/>
</dbReference>
<evidence type="ECO:0000256" key="5">
    <source>
        <dbReference type="ARBA" id="ARBA00022801"/>
    </source>
</evidence>
<sequence>MQSPTERSIQVNRGNLIDGKGIAGQIKQELKDEIQRWSAKSGRRPGLTVILVGEDPASETYVRGKVRDCEQVGIHSKLIQKPDTIGEEELLFEIHRLNEDPAVDGILVQLPLPDHISTDRIISEIRPEKDVDGFHPLNAGRLSTGLESLLPCTPHGILQMLKRTGISIAGKHAVVVGRSNIVGKPISLLLQKENATVTMCHSRTEDLAHHTRQADILVAAVGRLHIITGDHVKPGAVVIDVGMNRTPEGKLAGDVDFESVRERASYITPVPGGVGPMTRAMLLYNTVQAAQAT</sequence>
<dbReference type="InterPro" id="IPR036291">
    <property type="entry name" value="NAD(P)-bd_dom_sf"/>
</dbReference>
<dbReference type="InterPro" id="IPR020867">
    <property type="entry name" value="THF_DH/CycHdrlase_CS"/>
</dbReference>
<reference evidence="15" key="1">
    <citation type="journal article" date="2019" name="Int. J. Syst. Evol. Microbiol.">
        <title>The Global Catalogue of Microorganisms (GCM) 10K type strain sequencing project: providing services to taxonomists for standard genome sequencing and annotation.</title>
        <authorList>
            <consortium name="The Broad Institute Genomics Platform"/>
            <consortium name="The Broad Institute Genome Sequencing Center for Infectious Disease"/>
            <person name="Wu L."/>
            <person name="Ma J."/>
        </authorList>
    </citation>
    <scope>NUCLEOTIDE SEQUENCE [LARGE SCALE GENOMIC DNA]</scope>
    <source>
        <strain evidence="15">CGMCC 1.12404</strain>
    </source>
</reference>
<dbReference type="EMBL" id="BMEX01000003">
    <property type="protein sequence ID" value="GGA39682.1"/>
    <property type="molecule type" value="Genomic_DNA"/>
</dbReference>
<keyword evidence="3 11" id="KW-0028">Amino-acid biosynthesis</keyword>
<dbReference type="Gene3D" id="3.40.50.720">
    <property type="entry name" value="NAD(P)-binding Rossmann-like Domain"/>
    <property type="match status" value="1"/>
</dbReference>